<keyword evidence="1" id="KW-0472">Membrane</keyword>
<keyword evidence="1" id="KW-0812">Transmembrane</keyword>
<feature type="transmembrane region" description="Helical" evidence="1">
    <location>
        <begin position="9"/>
        <end position="30"/>
    </location>
</feature>
<sequence length="31" mass="3497">MNKRLFKVVIYVTLAVMLISTLLMSLGSLLE</sequence>
<keyword evidence="3" id="KW-1185">Reference proteome</keyword>
<dbReference type="Proteomes" id="UP000502248">
    <property type="component" value="Chromosome"/>
</dbReference>
<name>A0A7Z2VG60_9BACL</name>
<proteinExistence type="predicted"/>
<dbReference type="EMBL" id="CP051680">
    <property type="protein sequence ID" value="QJD82330.1"/>
    <property type="molecule type" value="Genomic_DNA"/>
</dbReference>
<evidence type="ECO:0000313" key="3">
    <source>
        <dbReference type="Proteomes" id="UP000502248"/>
    </source>
</evidence>
<gene>
    <name evidence="2" type="primary">prli42</name>
    <name evidence="2" type="ORF">HH215_03445</name>
</gene>
<dbReference type="AlphaFoldDB" id="A0A7Z2VG60"/>
<keyword evidence="1" id="KW-1133">Transmembrane helix</keyword>
<dbReference type="InterPro" id="IPR049722">
    <property type="entry name" value="Prli42-like"/>
</dbReference>
<protein>
    <submittedName>
        <fullName evidence="2">Stressosome-associated protein Prli42</fullName>
    </submittedName>
</protein>
<evidence type="ECO:0000313" key="2">
    <source>
        <dbReference type="EMBL" id="QJD82330.1"/>
    </source>
</evidence>
<accession>A0A7Z2VG60</accession>
<dbReference type="KEGG" id="cheb:HH215_03445"/>
<organism evidence="2 3">
    <name type="scientific">Cohnella herbarum</name>
    <dbReference type="NCBI Taxonomy" id="2728023"/>
    <lineage>
        <taxon>Bacteria</taxon>
        <taxon>Bacillati</taxon>
        <taxon>Bacillota</taxon>
        <taxon>Bacilli</taxon>
        <taxon>Bacillales</taxon>
        <taxon>Paenibacillaceae</taxon>
        <taxon>Cohnella</taxon>
    </lineage>
</organism>
<dbReference type="RefSeq" id="WP_169278629.1">
    <property type="nucleotide sequence ID" value="NZ_CP051680.1"/>
</dbReference>
<reference evidence="2 3" key="1">
    <citation type="submission" date="2020-04" db="EMBL/GenBank/DDBJ databases">
        <title>Genome sequencing of novel species.</title>
        <authorList>
            <person name="Heo J."/>
            <person name="Kim S.-J."/>
            <person name="Kim J.-S."/>
            <person name="Hong S.-B."/>
            <person name="Kwon S.-W."/>
        </authorList>
    </citation>
    <scope>NUCLEOTIDE SEQUENCE [LARGE SCALE GENOMIC DNA]</scope>
    <source>
        <strain evidence="2 3">MFER-1</strain>
    </source>
</reference>
<evidence type="ECO:0000256" key="1">
    <source>
        <dbReference type="SAM" id="Phobius"/>
    </source>
</evidence>
<dbReference type="NCBIfam" id="NF033880">
    <property type="entry name" value="Prli42"/>
    <property type="match status" value="1"/>
</dbReference>